<dbReference type="EMBL" id="JAACJL010000016">
    <property type="protein sequence ID" value="KAF4619460.1"/>
    <property type="molecule type" value="Genomic_DNA"/>
</dbReference>
<comment type="caution">
    <text evidence="3">The sequence shown here is derived from an EMBL/GenBank/DDBJ whole genome shotgun (WGS) entry which is preliminary data.</text>
</comment>
<evidence type="ECO:0000259" key="2">
    <source>
        <dbReference type="Pfam" id="PF20526"/>
    </source>
</evidence>
<dbReference type="Proteomes" id="UP000521872">
    <property type="component" value="Unassembled WGS sequence"/>
</dbReference>
<proteinExistence type="predicted"/>
<dbReference type="InterPro" id="IPR046629">
    <property type="entry name" value="DUF6741"/>
</dbReference>
<name>A0A8H4QXP9_9AGAR</name>
<feature type="domain" description="DUF6741" evidence="2">
    <location>
        <begin position="120"/>
        <end position="247"/>
    </location>
</feature>
<dbReference type="Pfam" id="PF20526">
    <property type="entry name" value="DUF6741"/>
    <property type="match status" value="1"/>
</dbReference>
<keyword evidence="4" id="KW-1185">Reference proteome</keyword>
<feature type="compositionally biased region" description="Polar residues" evidence="1">
    <location>
        <begin position="1"/>
        <end position="19"/>
    </location>
</feature>
<protein>
    <recommendedName>
        <fullName evidence="2">DUF6741 domain-containing protein</fullName>
    </recommendedName>
</protein>
<evidence type="ECO:0000313" key="4">
    <source>
        <dbReference type="Proteomes" id="UP000521872"/>
    </source>
</evidence>
<dbReference type="AlphaFoldDB" id="A0A8H4QXP9"/>
<accession>A0A8H4QXP9</accession>
<evidence type="ECO:0000256" key="1">
    <source>
        <dbReference type="SAM" id="MobiDB-lite"/>
    </source>
</evidence>
<organism evidence="3 4">
    <name type="scientific">Agrocybe pediades</name>
    <dbReference type="NCBI Taxonomy" id="84607"/>
    <lineage>
        <taxon>Eukaryota</taxon>
        <taxon>Fungi</taxon>
        <taxon>Dikarya</taxon>
        <taxon>Basidiomycota</taxon>
        <taxon>Agaricomycotina</taxon>
        <taxon>Agaricomycetes</taxon>
        <taxon>Agaricomycetidae</taxon>
        <taxon>Agaricales</taxon>
        <taxon>Agaricineae</taxon>
        <taxon>Strophariaceae</taxon>
        <taxon>Agrocybe</taxon>
    </lineage>
</organism>
<sequence>MSYGNAYSQGYDQQYDPNTMSRSMSRSMSRRQSIGYPGSYPGSAYPQDMYDGMGGTEYGQSYHMYGAPTSAISRRLTGQGYGMEDPYYGHQQLALSHSSSMAMPRHRRHSQVSFAARPMGLEAYRSPSAIHIKFKRKGSFTSGIGLDEAQSHIRLSGNDAYSFHDLHADGRGRIHLRVKWTGYSSLTYEIPLDGYDGRVDLQTLARRVSRACVHYLQANVIPIVWDGVLLHHLEEVSYGVWQPMLSTR</sequence>
<feature type="region of interest" description="Disordered" evidence="1">
    <location>
        <begin position="1"/>
        <end position="40"/>
    </location>
</feature>
<evidence type="ECO:0000313" key="3">
    <source>
        <dbReference type="EMBL" id="KAF4619460.1"/>
    </source>
</evidence>
<feature type="compositionally biased region" description="Low complexity" evidence="1">
    <location>
        <begin position="20"/>
        <end position="31"/>
    </location>
</feature>
<reference evidence="3 4" key="1">
    <citation type="submission" date="2019-12" db="EMBL/GenBank/DDBJ databases">
        <authorList>
            <person name="Floudas D."/>
            <person name="Bentzer J."/>
            <person name="Ahren D."/>
            <person name="Johansson T."/>
            <person name="Persson P."/>
            <person name="Tunlid A."/>
        </authorList>
    </citation>
    <scope>NUCLEOTIDE SEQUENCE [LARGE SCALE GENOMIC DNA]</scope>
    <source>
        <strain evidence="3 4">CBS 102.39</strain>
    </source>
</reference>
<gene>
    <name evidence="3" type="ORF">D9613_005415</name>
</gene>